<protein>
    <submittedName>
        <fullName evidence="1">Uncharacterized protein</fullName>
    </submittedName>
</protein>
<reference evidence="1 2" key="1">
    <citation type="submission" date="2018-02" db="EMBL/GenBank/DDBJ databases">
        <title>Complete genome sequencing of Faecalibacterium prausnitzii strains isolated from the human gut.</title>
        <authorList>
            <person name="Fitzgerald B.C."/>
            <person name="Shkoporov A.N."/>
            <person name="Ross P.R."/>
            <person name="Hill C."/>
        </authorList>
    </citation>
    <scope>NUCLEOTIDE SEQUENCE [LARGE SCALE GENOMIC DNA]</scope>
    <source>
        <strain evidence="1 2">APC923/61-1</strain>
    </source>
</reference>
<gene>
    <name evidence="1" type="ORF">C4N22_00935</name>
</gene>
<evidence type="ECO:0000313" key="2">
    <source>
        <dbReference type="Proteomes" id="UP000250583"/>
    </source>
</evidence>
<accession>A0A329UJY1</accession>
<comment type="caution">
    <text evidence="1">The sequence shown here is derived from an EMBL/GenBank/DDBJ whole genome shotgun (WGS) entry which is preliminary data.</text>
</comment>
<organism evidence="1 2">
    <name type="scientific">Faecalibacterium prausnitzii</name>
    <dbReference type="NCBI Taxonomy" id="853"/>
    <lineage>
        <taxon>Bacteria</taxon>
        <taxon>Bacillati</taxon>
        <taxon>Bacillota</taxon>
        <taxon>Clostridia</taxon>
        <taxon>Eubacteriales</taxon>
        <taxon>Oscillospiraceae</taxon>
        <taxon>Faecalibacterium</taxon>
    </lineage>
</organism>
<dbReference type="EMBL" id="PRLE01000001">
    <property type="protein sequence ID" value="RAW61284.1"/>
    <property type="molecule type" value="Genomic_DNA"/>
</dbReference>
<dbReference type="Proteomes" id="UP000250583">
    <property type="component" value="Unassembled WGS sequence"/>
</dbReference>
<proteinExistence type="predicted"/>
<dbReference type="OrthoDB" id="2023502at2"/>
<name>A0A329UJY1_9FIRM</name>
<sequence>MNLPSLYSLQSGRSILTAFGGLNESYACGEAEFTEEMNFSSQGYPALQTRNPRRKLGALANCNGMYHLNGRLTCTGTTLTYVQDDVDGSAGTPYFELTDAVTDTAKIMVGMGTQILIWPDAKSFDTKTGKLEDLGASWAQGEGTVEVSPCDAGGKTYEVEEYGAKEPEEPKDGLLFLKVNDEATPWAYVSVLEQYDAKMEKWVEIKLDHVRLTMPGLAAAGFKKGDTMTVSGIPDKVETYLAGNVNGEMNIEQLDGDSVVVTGVPAQESKAYFGTFAITAERTKWTSLDGSEAKTFEGAAAAAQRRVPELEYVTENANRVWGCNSKENIIYSCKQGDPTNWYCYNGIASDSYAVTVGSEGGFTGAATCMGYVLFFKENTIHKIYGSRPADYQVVSTQCRGVAKGASRSLSVINETLYYLSCEGVMAWDGSLPVNVSTMLDRTSLMNARYAAGAALDARYYLYTRVPQATGTRARLLVYDTERKLWHEEDTGDGQKTAGWEMCSTRQQLYLWDGEALWAAEPDRESDRETDEAQAAVEKKVDFTATTGDIGLTGPDDKYVSRVTLRVDALAYSVVRVQASYDGGAWETLGDAAVLNRWVRVNLPFVPARHDTLRLRISGTGQIAVRSIAFTFAASRGNRVAGA</sequence>
<evidence type="ECO:0000313" key="1">
    <source>
        <dbReference type="EMBL" id="RAW61284.1"/>
    </source>
</evidence>
<dbReference type="AlphaFoldDB" id="A0A329UJY1"/>
<dbReference type="RefSeq" id="WP_112147643.1">
    <property type="nucleotide sequence ID" value="NZ_PRLE01000001.1"/>
</dbReference>